<evidence type="ECO:0000313" key="2">
    <source>
        <dbReference type="Proteomes" id="UP000232883"/>
    </source>
</evidence>
<organism evidence="1 2">
    <name type="scientific">Spirosoma pollinicola</name>
    <dbReference type="NCBI Taxonomy" id="2057025"/>
    <lineage>
        <taxon>Bacteria</taxon>
        <taxon>Pseudomonadati</taxon>
        <taxon>Bacteroidota</taxon>
        <taxon>Cytophagia</taxon>
        <taxon>Cytophagales</taxon>
        <taxon>Cytophagaceae</taxon>
        <taxon>Spirosoma</taxon>
    </lineage>
</organism>
<accession>A0A2K8Z0C5</accession>
<sequence>MNVMIQDPGIKSLGINKINELVTSYIDSDKFKERLLTKLKNNHLMANTPKNVKRFLFNNEYLMNLLK</sequence>
<reference evidence="1 2" key="1">
    <citation type="submission" date="2017-11" db="EMBL/GenBank/DDBJ databases">
        <title>Taxonomic description and genome sequences of Spirosoma HA7 sp. nov., isolated from pollen microhabitat of Corylus avellana.</title>
        <authorList>
            <person name="Ambika Manirajan B."/>
            <person name="Suarez C."/>
            <person name="Ratering S."/>
            <person name="Geissler-Plaum R."/>
            <person name="Cardinale M."/>
            <person name="Sylvia S."/>
        </authorList>
    </citation>
    <scope>NUCLEOTIDE SEQUENCE [LARGE SCALE GENOMIC DNA]</scope>
    <source>
        <strain evidence="1 2">HA7</strain>
    </source>
</reference>
<dbReference type="EMBL" id="CP025096">
    <property type="protein sequence ID" value="AUD03274.1"/>
    <property type="molecule type" value="Genomic_DNA"/>
</dbReference>
<dbReference type="AlphaFoldDB" id="A0A2K8Z0C5"/>
<name>A0A2K8Z0C5_9BACT</name>
<proteinExistence type="predicted"/>
<keyword evidence="2" id="KW-1185">Reference proteome</keyword>
<gene>
    <name evidence="1" type="ORF">CWM47_16395</name>
</gene>
<evidence type="ECO:0000313" key="1">
    <source>
        <dbReference type="EMBL" id="AUD03274.1"/>
    </source>
</evidence>
<dbReference type="KEGG" id="spir:CWM47_16395"/>
<dbReference type="Proteomes" id="UP000232883">
    <property type="component" value="Chromosome"/>
</dbReference>
<protein>
    <submittedName>
        <fullName evidence="1">Uncharacterized protein</fullName>
    </submittedName>
</protein>